<evidence type="ECO:0000256" key="1">
    <source>
        <dbReference type="SAM" id="SignalP"/>
    </source>
</evidence>
<dbReference type="InterPro" id="IPR022385">
    <property type="entry name" value="Rhs_assc_core"/>
</dbReference>
<feature type="domain" description="DUF6443" evidence="2">
    <location>
        <begin position="31"/>
        <end position="153"/>
    </location>
</feature>
<reference evidence="3 4" key="1">
    <citation type="submission" date="2024-12" db="EMBL/GenBank/DDBJ databases">
        <title>Draft genome sequence of Chryseobacterium kwangjuense AG447.</title>
        <authorList>
            <person name="Cheptsov V.S."/>
            <person name="Belov A."/>
            <person name="Zavarzina A.G."/>
        </authorList>
    </citation>
    <scope>NUCLEOTIDE SEQUENCE [LARGE SCALE GENOMIC DNA]</scope>
    <source>
        <strain evidence="3 4">AG447</strain>
    </source>
</reference>
<evidence type="ECO:0000313" key="3">
    <source>
        <dbReference type="EMBL" id="MFN1217848.1"/>
    </source>
</evidence>
<gene>
    <name evidence="3" type="ORF">ACKW6Q_12845</name>
</gene>
<dbReference type="EMBL" id="JBJXVJ010000002">
    <property type="protein sequence ID" value="MFN1217848.1"/>
    <property type="molecule type" value="Genomic_DNA"/>
</dbReference>
<dbReference type="InterPro" id="IPR050708">
    <property type="entry name" value="T6SS_VgrG/RHS"/>
</dbReference>
<proteinExistence type="predicted"/>
<dbReference type="Gene3D" id="2.180.10.10">
    <property type="entry name" value="RHS repeat-associated core"/>
    <property type="match status" value="1"/>
</dbReference>
<keyword evidence="1" id="KW-0732">Signal</keyword>
<sequence length="1196" mass="135467">MKKLIIPVGLLLMSHSAYAQLTQGENYVQSKTYLDYNGTTPTKTLETVQYFDNLGRPKQIVNVKASPLARDVVTHIEYDAFGRQALDFLPVPQSGTMNGAIVPSSLANATQPGIYGSEKIYAEKELEDSPLNRILEQKQVGNAWSNKSVKFEYGVNIGNDVYKFVTTTIWENNATKSGLSFSSTYTANKLVRNAVTDEDGNKTYEYKNGEGQTILLRKMISDTEYADTYYVYNEYNQLAFVVPPKAVNQPITDTLLNDLCYQYRYDARGRLVEKKLPGKGWEYMIYNKADQLVMSQDANLRVQNKWMLTKYDQFGRIVLTGITNNTATRQTLQTNITAAAYTFELRSAGSFTISGMPIYYTNRALPASLVQVLSINYYDSLPGYSFNPSVSNVFGETVLTDTPADGKSTKGLPVLSLVKNIEDDNWTKNYTYYDTKGRPVGTYSINHLGGYTRTESKLYFAGVPQTVVTRHKRLDTDTERVITENFTYDHQNRLLEHRHKVDSNPEEILVQNTYNELSQISNKKLGGITASTPLQSIDYQYNIRGWMTKINDPANLNGKLFGYELKYHNPVYSSIAPGRYNGNIAEIDWNMSTVNNLKRYNYTYDPLNRLTDAEYAEPSTTNPHNKNYDERLTYDLNGNIASLKRNAVPVSGTTATTVDNLVYQYTGNRLDKVTENALNDTGYEGGNNTIDYDQNGNMINMKDKGIQSIVYNYLNLPDAFTVILPDPLVVGQSSSANLSYLYRADGTKLRKNYYKQGRRGASGSTHTTDYLDGFQYSFLDGGEICLTCRTDNAFEEQAYDNVGKTFPGIGLTPQWQLDFVATAEGFYSFTENRYIYQYRDHLGNARVSFAKNSEGVLEVTDTNNYYPFGLNHIQGIFEGAKLGSYYSYKYNGKELQETGMYDYGARFYMPDLGRWGVLDAMSEKYMKYSPYNYAVNNPIMFIDPDGNDVTTYTGQQAIDVFNGIRDNMSSDNHHFSGISFNYPPNEYEVDLKTGKVKQISNLGGDEIDFYHYINGNSQFNGRTRIVDRETGDDQWMSSSKNIRGYNHRGNNVDWDLMYDEFLLGSGPEKSLLSGKNSKAISKLRKTQIYLDAATDFAGTSMNEKTTYNSSFGPWGFVRENFNVQGQFMGKTNFSFYPVGNNVVIMAFDSKSVSSYSLNPFNKGEERNIPRSKGIGIPQSTTHQTYIWWTKKNNLFK</sequence>
<comment type="caution">
    <text evidence="3">The sequence shown here is derived from an EMBL/GenBank/DDBJ whole genome shotgun (WGS) entry which is preliminary data.</text>
</comment>
<accession>A0ABW9K3K4</accession>
<dbReference type="PANTHER" id="PTHR32305">
    <property type="match status" value="1"/>
</dbReference>
<name>A0ABW9K3K4_9FLAO</name>
<feature type="chain" id="PRO_5045184727" evidence="1">
    <location>
        <begin position="20"/>
        <end position="1196"/>
    </location>
</feature>
<organism evidence="3 4">
    <name type="scientific">Chryseobacterium kwangjuense</name>
    <dbReference type="NCBI Taxonomy" id="267125"/>
    <lineage>
        <taxon>Bacteria</taxon>
        <taxon>Pseudomonadati</taxon>
        <taxon>Bacteroidota</taxon>
        <taxon>Flavobacteriia</taxon>
        <taxon>Flavobacteriales</taxon>
        <taxon>Weeksellaceae</taxon>
        <taxon>Chryseobacterium group</taxon>
        <taxon>Chryseobacterium</taxon>
    </lineage>
</organism>
<dbReference type="Pfam" id="PF20041">
    <property type="entry name" value="DUF6443"/>
    <property type="match status" value="1"/>
</dbReference>
<protein>
    <submittedName>
        <fullName evidence="3">DUF6443 domain-containing protein</fullName>
    </submittedName>
</protein>
<dbReference type="InterPro" id="IPR045619">
    <property type="entry name" value="DUF6443"/>
</dbReference>
<dbReference type="NCBIfam" id="TIGR03696">
    <property type="entry name" value="Rhs_assc_core"/>
    <property type="match status" value="1"/>
</dbReference>
<dbReference type="Proteomes" id="UP001634154">
    <property type="component" value="Unassembled WGS sequence"/>
</dbReference>
<feature type="signal peptide" evidence="1">
    <location>
        <begin position="1"/>
        <end position="19"/>
    </location>
</feature>
<evidence type="ECO:0000259" key="2">
    <source>
        <dbReference type="Pfam" id="PF20041"/>
    </source>
</evidence>
<dbReference type="RefSeq" id="WP_409356970.1">
    <property type="nucleotide sequence ID" value="NZ_JBJXVJ010000002.1"/>
</dbReference>
<keyword evidence="4" id="KW-1185">Reference proteome</keyword>
<evidence type="ECO:0000313" key="4">
    <source>
        <dbReference type="Proteomes" id="UP001634154"/>
    </source>
</evidence>
<dbReference type="PANTHER" id="PTHR32305:SF15">
    <property type="entry name" value="PROTEIN RHSA-RELATED"/>
    <property type="match status" value="1"/>
</dbReference>